<dbReference type="EMBL" id="JAWZYT010000457">
    <property type="protein sequence ID" value="KAK4323272.1"/>
    <property type="molecule type" value="Genomic_DNA"/>
</dbReference>
<reference evidence="2" key="1">
    <citation type="submission" date="2023-11" db="EMBL/GenBank/DDBJ databases">
        <title>Genome assemblies of two species of porcelain crab, Petrolisthes cinctipes and Petrolisthes manimaculis (Anomura: Porcellanidae).</title>
        <authorList>
            <person name="Angst P."/>
        </authorList>
    </citation>
    <scope>NUCLEOTIDE SEQUENCE</scope>
    <source>
        <strain evidence="2">PB745_02</strain>
        <tissue evidence="2">Gill</tissue>
    </source>
</reference>
<dbReference type="AlphaFoldDB" id="A0AAE1QDH5"/>
<accession>A0AAE1QDH5</accession>
<proteinExistence type="predicted"/>
<evidence type="ECO:0000256" key="1">
    <source>
        <dbReference type="SAM" id="MobiDB-lite"/>
    </source>
</evidence>
<name>A0AAE1QDH5_9EUCA</name>
<dbReference type="Proteomes" id="UP001292094">
    <property type="component" value="Unassembled WGS sequence"/>
</dbReference>
<evidence type="ECO:0000313" key="2">
    <source>
        <dbReference type="EMBL" id="KAK4323272.1"/>
    </source>
</evidence>
<gene>
    <name evidence="2" type="ORF">Pmani_006012</name>
</gene>
<sequence length="111" mass="11800">MPPPLSLVSPPSVHLYPNPLPQPPPSLLHATISSSPSSPTTWSPVPVSGLPPADRSSTHLTHYIIDQPHPPTAILFQPGSCYVTRPGFSQTTTHAHDTDDDDAPQNIVTDG</sequence>
<feature type="region of interest" description="Disordered" evidence="1">
    <location>
        <begin position="87"/>
        <end position="111"/>
    </location>
</feature>
<keyword evidence="3" id="KW-1185">Reference proteome</keyword>
<evidence type="ECO:0000313" key="3">
    <source>
        <dbReference type="Proteomes" id="UP001292094"/>
    </source>
</evidence>
<feature type="compositionally biased region" description="Low complexity" evidence="1">
    <location>
        <begin position="1"/>
        <end position="17"/>
    </location>
</feature>
<organism evidence="2 3">
    <name type="scientific">Petrolisthes manimaculis</name>
    <dbReference type="NCBI Taxonomy" id="1843537"/>
    <lineage>
        <taxon>Eukaryota</taxon>
        <taxon>Metazoa</taxon>
        <taxon>Ecdysozoa</taxon>
        <taxon>Arthropoda</taxon>
        <taxon>Crustacea</taxon>
        <taxon>Multicrustacea</taxon>
        <taxon>Malacostraca</taxon>
        <taxon>Eumalacostraca</taxon>
        <taxon>Eucarida</taxon>
        <taxon>Decapoda</taxon>
        <taxon>Pleocyemata</taxon>
        <taxon>Anomura</taxon>
        <taxon>Galatheoidea</taxon>
        <taxon>Porcellanidae</taxon>
        <taxon>Petrolisthes</taxon>
    </lineage>
</organism>
<comment type="caution">
    <text evidence="2">The sequence shown here is derived from an EMBL/GenBank/DDBJ whole genome shotgun (WGS) entry which is preliminary data.</text>
</comment>
<feature type="region of interest" description="Disordered" evidence="1">
    <location>
        <begin position="1"/>
        <end position="56"/>
    </location>
</feature>
<feature type="compositionally biased region" description="Low complexity" evidence="1">
    <location>
        <begin position="33"/>
        <end position="48"/>
    </location>
</feature>
<protein>
    <submittedName>
        <fullName evidence="2">Uncharacterized protein</fullName>
    </submittedName>
</protein>